<gene>
    <name evidence="2" type="ORF">TM35_000231950</name>
</gene>
<dbReference type="OrthoDB" id="269740at2759"/>
<dbReference type="Pfam" id="PF25477">
    <property type="entry name" value="RESC1_2"/>
    <property type="match status" value="1"/>
</dbReference>
<protein>
    <submittedName>
        <fullName evidence="2">Mitochondrial guide RNA binding complex subunit 2</fullName>
    </submittedName>
</protein>
<dbReference type="AlphaFoldDB" id="A0A1X0NRA1"/>
<dbReference type="EMBL" id="NBCO01000023">
    <property type="protein sequence ID" value="ORC87224.1"/>
    <property type="molecule type" value="Genomic_DNA"/>
</dbReference>
<dbReference type="VEuPathDB" id="TriTrypDB:TM35_000231950"/>
<accession>A0A1X0NRA1</accession>
<dbReference type="CDD" id="cd23733">
    <property type="entry name" value="RESC2"/>
    <property type="match status" value="1"/>
</dbReference>
<keyword evidence="3" id="KW-1185">Reference proteome</keyword>
<evidence type="ECO:0000313" key="3">
    <source>
        <dbReference type="Proteomes" id="UP000192257"/>
    </source>
</evidence>
<evidence type="ECO:0000313" key="2">
    <source>
        <dbReference type="EMBL" id="ORC87224.1"/>
    </source>
</evidence>
<dbReference type="RefSeq" id="XP_028881290.1">
    <property type="nucleotide sequence ID" value="XM_029027435.1"/>
</dbReference>
<proteinExistence type="predicted"/>
<feature type="domain" description="RESC1/2 CYTH-like" evidence="1">
    <location>
        <begin position="185"/>
        <end position="498"/>
    </location>
</feature>
<name>A0A1X0NRA1_9TRYP</name>
<comment type="caution">
    <text evidence="2">The sequence shown here is derived from an EMBL/GenBank/DDBJ whole genome shotgun (WGS) entry which is preliminary data.</text>
</comment>
<organism evidence="2 3">
    <name type="scientific">Trypanosoma theileri</name>
    <dbReference type="NCBI Taxonomy" id="67003"/>
    <lineage>
        <taxon>Eukaryota</taxon>
        <taxon>Discoba</taxon>
        <taxon>Euglenozoa</taxon>
        <taxon>Kinetoplastea</taxon>
        <taxon>Metakinetoplastina</taxon>
        <taxon>Trypanosomatida</taxon>
        <taxon>Trypanosomatidae</taxon>
        <taxon>Trypanosoma</taxon>
    </lineage>
</organism>
<reference evidence="2 3" key="1">
    <citation type="submission" date="2017-03" db="EMBL/GenBank/DDBJ databases">
        <title>An alternative strategy for trypanosome survival in the mammalian bloodstream revealed through genome and transcriptome analysis of the ubiquitous bovine parasite Trypanosoma (Megatrypanum) theileri.</title>
        <authorList>
            <person name="Kelly S."/>
            <person name="Ivens A."/>
            <person name="Mott A."/>
            <person name="O'Neill E."/>
            <person name="Emms D."/>
            <person name="Macleod O."/>
            <person name="Voorheis P."/>
            <person name="Matthews J."/>
            <person name="Matthews K."/>
            <person name="Carrington M."/>
        </authorList>
    </citation>
    <scope>NUCLEOTIDE SEQUENCE [LARGE SCALE GENOMIC DNA]</scope>
    <source>
        <strain evidence="2">Edinburgh</strain>
    </source>
</reference>
<sequence length="510" mass="57464">MLRIRHRALFIAAGSPSCMLSPLSTSTSSSSSSSSSHYSSLHTFGSPLWCGRRHQATTPTPGGDFSHITHNTVWGLWNEGNLFSLSVPELAFFLQEHCRVTGVDPRARKSALVRQVEEILAAEQANTTVPQEDNPHAVVITDYDRAEETLEEADEYGDWGAEPGFEERRPLDFMELSPGRMGERYDPLIPRAFQLMHSDTTCDVGIASINPSKLPGQSKVKSALTPLDVSPNEANKLHFRSAFEWCLMNIWNMNMPGELNIGAGKALYYRHVAKQNRNVMPLWTLQRHLYAQHPYAWFAIASESNVAAMEALAANLGMSLVQEPTTSYKVNIRRMGELFDCELNGQMKCTMLNKPWDRFLVSHYVRSKMPDLRYVVRARHPIKKRVSDAYLEADILRSTRDSVQSVLSPELGDVIYCCERVIRKWAVRTATGVTLQLVETKRTPLIITKAGDEGERLEYEWIVPLPQQAERVDVAALTDELWEYGNKLAQALEEGMEELMAHTMTSVASY</sequence>
<dbReference type="InterPro" id="IPR057320">
    <property type="entry name" value="RESC1_2_CYTH-like_dom"/>
</dbReference>
<evidence type="ECO:0000259" key="1">
    <source>
        <dbReference type="Pfam" id="PF25477"/>
    </source>
</evidence>
<dbReference type="GeneID" id="39987215"/>
<dbReference type="Proteomes" id="UP000192257">
    <property type="component" value="Unassembled WGS sequence"/>
</dbReference>